<feature type="transmembrane region" description="Helical" evidence="1">
    <location>
        <begin position="116"/>
        <end position="137"/>
    </location>
</feature>
<feature type="transmembrane region" description="Helical" evidence="1">
    <location>
        <begin position="48"/>
        <end position="71"/>
    </location>
</feature>
<accession>A0A0R1YRP6</accession>
<reference evidence="2 3" key="1">
    <citation type="journal article" date="2015" name="Genome Announc.">
        <title>Expanding the biotechnology potential of lactobacilli through comparative genomics of 213 strains and associated genera.</title>
        <authorList>
            <person name="Sun Z."/>
            <person name="Harris H.M."/>
            <person name="McCann A."/>
            <person name="Guo C."/>
            <person name="Argimon S."/>
            <person name="Zhang W."/>
            <person name="Yang X."/>
            <person name="Jeffery I.B."/>
            <person name="Cooney J.C."/>
            <person name="Kagawa T.F."/>
            <person name="Liu W."/>
            <person name="Song Y."/>
            <person name="Salvetti E."/>
            <person name="Wrobel A."/>
            <person name="Rasinkangas P."/>
            <person name="Parkhill J."/>
            <person name="Rea M.C."/>
            <person name="O'Sullivan O."/>
            <person name="Ritari J."/>
            <person name="Douillard F.P."/>
            <person name="Paul Ross R."/>
            <person name="Yang R."/>
            <person name="Briner A.E."/>
            <person name="Felis G.E."/>
            <person name="de Vos W.M."/>
            <person name="Barrangou R."/>
            <person name="Klaenhammer T.R."/>
            <person name="Caufield P.W."/>
            <person name="Cui Y."/>
            <person name="Zhang H."/>
            <person name="O'Toole P.W."/>
        </authorList>
    </citation>
    <scope>NUCLEOTIDE SEQUENCE [LARGE SCALE GENOMIC DNA]</scope>
    <source>
        <strain evidence="2 3">DSM 18390</strain>
    </source>
</reference>
<comment type="caution">
    <text evidence="2">The sequence shown here is derived from an EMBL/GenBank/DDBJ whole genome shotgun (WGS) entry which is preliminary data.</text>
</comment>
<name>A0A0R1YRP6_9LACO</name>
<dbReference type="PATRIC" id="fig|1423786.4.peg.2901"/>
<dbReference type="InterPro" id="IPR023813">
    <property type="entry name" value="HsmA-like"/>
</dbReference>
<keyword evidence="1" id="KW-1133">Transmembrane helix</keyword>
<protein>
    <recommendedName>
        <fullName evidence="4">TIGR03987 family protein</fullName>
    </recommendedName>
</protein>
<organism evidence="2 3">
    <name type="scientific">Lentilactobacillus parafarraginis DSM 18390 = JCM 14109</name>
    <dbReference type="NCBI Taxonomy" id="1423786"/>
    <lineage>
        <taxon>Bacteria</taxon>
        <taxon>Bacillati</taxon>
        <taxon>Bacillota</taxon>
        <taxon>Bacilli</taxon>
        <taxon>Lactobacillales</taxon>
        <taxon>Lactobacillaceae</taxon>
        <taxon>Lentilactobacillus</taxon>
    </lineage>
</organism>
<keyword evidence="1" id="KW-0472">Membrane</keyword>
<dbReference type="Proteomes" id="UP000051010">
    <property type="component" value="Unassembled WGS sequence"/>
</dbReference>
<dbReference type="AlphaFoldDB" id="A0A0R1YRP6"/>
<feature type="transmembrane region" description="Helical" evidence="1">
    <location>
        <begin position="12"/>
        <end position="36"/>
    </location>
</feature>
<evidence type="ECO:0000313" key="2">
    <source>
        <dbReference type="EMBL" id="KRM44877.1"/>
    </source>
</evidence>
<gene>
    <name evidence="2" type="ORF">FD47_GL002757</name>
</gene>
<keyword evidence="1" id="KW-0812">Transmembrane</keyword>
<evidence type="ECO:0000256" key="1">
    <source>
        <dbReference type="SAM" id="Phobius"/>
    </source>
</evidence>
<evidence type="ECO:0008006" key="4">
    <source>
        <dbReference type="Google" id="ProtNLM"/>
    </source>
</evidence>
<proteinExistence type="predicted"/>
<feature type="transmembrane region" description="Helical" evidence="1">
    <location>
        <begin position="83"/>
        <end position="104"/>
    </location>
</feature>
<evidence type="ECO:0000313" key="3">
    <source>
        <dbReference type="Proteomes" id="UP000051010"/>
    </source>
</evidence>
<dbReference type="EMBL" id="AZFZ01000008">
    <property type="protein sequence ID" value="KRM44877.1"/>
    <property type="molecule type" value="Genomic_DNA"/>
</dbReference>
<sequence>MSLKNHWRNLKMNVQLILAIITISLALVFYTTGVFSERRSGSLKLRHLGFFGLGLVFDSTGTTIMSMIANASGPTAGTGLHQVTGVAAIALMAFHFAWAVYVLVKGSQKAKQTFHRFSLVVWLFWLIPYIAGLVVGMSH</sequence>
<dbReference type="NCBIfam" id="TIGR03987">
    <property type="entry name" value="HsmA family protein"/>
    <property type="match status" value="1"/>
</dbReference>